<protein>
    <recommendedName>
        <fullName evidence="9">Probable alginate O-acetylase</fullName>
        <ecNumber evidence="9">2.3.1.-</ecNumber>
    </recommendedName>
</protein>
<evidence type="ECO:0000256" key="5">
    <source>
        <dbReference type="ARBA" id="ARBA00022692"/>
    </source>
</evidence>
<keyword evidence="8 9" id="KW-0472">Membrane</keyword>
<dbReference type="UniPathway" id="UPA00286"/>
<dbReference type="PIRSF" id="PIRSF016636">
    <property type="entry name" value="AlgI_DltB"/>
    <property type="match status" value="1"/>
</dbReference>
<sequence>MLFTTPIFLFVFLPLFLLAYYFTPSKGQSRNFIALVASILFFSWGEPIYVFLLLSFVFIDYVLSRAVAETSPLPLPKKKILLFLGISINVFALILFKYTGFIIKEVLLPLNLYKGTPPESTGPLLLGISFITFHKISYLVDSYQGRANPPRNFLDCALYIFLFPQLIAGPIIRYHDIGSQIHQRVHTSSLFLIGCFRFCVGLAKKLFIADQVGLMADKIFALPMNQLSSAYAWTGSFAYMLQIYFDFSGYSDMAIGLGYMMGFKFPENFNRPYIAKSITEFWRRWHISLSNWMRLYLYIPLGGNRVSKIRTYLNLWIVFLISGLWHGANWTFLAWGAYYGFFLSMEKYISEVSPTFKNYLPPLLRFLGTIVIVLFGWVLFRSPNISYAFNFISRMLGLTHEEILTQPWGLIIGNRGLTLLLIGAAIAFFNLPRSKQTSQWSYANAEGALEYGISNVSMLFLAALLLLSLSVMAMLSASHTPFLYFRF</sequence>
<dbReference type="GO" id="GO:0042121">
    <property type="term" value="P:alginic acid biosynthetic process"/>
    <property type="evidence" value="ECO:0007669"/>
    <property type="project" value="UniProtKB-UniRule"/>
</dbReference>
<keyword evidence="14" id="KW-1185">Reference proteome</keyword>
<feature type="transmembrane region" description="Helical" evidence="10">
    <location>
        <begin position="7"/>
        <end position="23"/>
    </location>
</feature>
<keyword evidence="9" id="KW-0997">Cell inner membrane</keyword>
<dbReference type="Proteomes" id="UP000032414">
    <property type="component" value="Chromosome I"/>
</dbReference>
<dbReference type="PANTHER" id="PTHR13285">
    <property type="entry name" value="ACYLTRANSFERASE"/>
    <property type="match status" value="1"/>
</dbReference>
<evidence type="ECO:0000256" key="2">
    <source>
        <dbReference type="ARBA" id="ARBA00005182"/>
    </source>
</evidence>
<comment type="similarity">
    <text evidence="3 9">Belongs to the membrane-bound acyltransferase family.</text>
</comment>
<proteinExistence type="inferred from homology"/>
<feature type="transmembrane region" description="Helical" evidence="10">
    <location>
        <begin position="80"/>
        <end position="103"/>
    </location>
</feature>
<feature type="transmembrane region" description="Helical" evidence="10">
    <location>
        <begin position="35"/>
        <end position="59"/>
    </location>
</feature>
<feature type="transmembrane region" description="Helical" evidence="10">
    <location>
        <begin position="408"/>
        <end position="431"/>
    </location>
</feature>
<feature type="transmembrane region" description="Helical" evidence="10">
    <location>
        <begin position="451"/>
        <end position="477"/>
    </location>
</feature>
<dbReference type="STRING" id="451.B6N58_14375"/>
<feature type="transmembrane region" description="Helical" evidence="10">
    <location>
        <begin position="359"/>
        <end position="380"/>
    </location>
</feature>
<dbReference type="Pfam" id="PF03062">
    <property type="entry name" value="MBOAT"/>
    <property type="match status" value="1"/>
</dbReference>
<evidence type="ECO:0000256" key="10">
    <source>
        <dbReference type="SAM" id="Phobius"/>
    </source>
</evidence>
<keyword evidence="9" id="KW-0012">Acyltransferase</keyword>
<dbReference type="EMBL" id="FMVN01000003">
    <property type="protein sequence ID" value="SCY02740.1"/>
    <property type="molecule type" value="Genomic_DNA"/>
</dbReference>
<accession>A0A098GIP0</accession>
<dbReference type="EMBL" id="LN614830">
    <property type="protein sequence ID" value="CEG62349.1"/>
    <property type="molecule type" value="Genomic_DNA"/>
</dbReference>
<feature type="transmembrane region" description="Helical" evidence="10">
    <location>
        <begin position="315"/>
        <end position="339"/>
    </location>
</feature>
<reference evidence="13" key="2">
    <citation type="submission" date="2014-09" db="EMBL/GenBank/DDBJ databases">
        <authorList>
            <person name="Gomez-Valero L."/>
        </authorList>
    </citation>
    <scope>NUCLEOTIDE SEQUENCE [LARGE SCALE GENOMIC DNA]</scope>
    <source>
        <strain evidence="13">ATCC33218</strain>
    </source>
</reference>
<dbReference type="PIRSF" id="PIRSF500217">
    <property type="entry name" value="AlgI"/>
    <property type="match status" value="1"/>
</dbReference>
<dbReference type="RefSeq" id="WP_045100416.1">
    <property type="nucleotide sequence ID" value="NZ_CP020614.1"/>
</dbReference>
<keyword evidence="4 9" id="KW-1003">Cell membrane</keyword>
<evidence type="ECO:0000256" key="6">
    <source>
        <dbReference type="ARBA" id="ARBA00022841"/>
    </source>
</evidence>
<dbReference type="InterPro" id="IPR051085">
    <property type="entry name" value="MB_O-acyltransferase"/>
</dbReference>
<feature type="transmembrane region" description="Helical" evidence="10">
    <location>
        <begin position="152"/>
        <end position="172"/>
    </location>
</feature>
<dbReference type="GO" id="GO:0016746">
    <property type="term" value="F:acyltransferase activity"/>
    <property type="evidence" value="ECO:0007669"/>
    <property type="project" value="UniProtKB-KW"/>
</dbReference>
<organism evidence="11 13">
    <name type="scientific">Legionella micdadei</name>
    <name type="common">Tatlockia micdadei</name>
    <dbReference type="NCBI Taxonomy" id="451"/>
    <lineage>
        <taxon>Bacteria</taxon>
        <taxon>Pseudomonadati</taxon>
        <taxon>Pseudomonadota</taxon>
        <taxon>Gammaproteobacteria</taxon>
        <taxon>Legionellales</taxon>
        <taxon>Legionellaceae</taxon>
        <taxon>Legionella</taxon>
    </lineage>
</organism>
<comment type="pathway">
    <text evidence="2 9">Glycan biosynthesis; alginate biosynthesis.</text>
</comment>
<reference evidence="11" key="1">
    <citation type="submission" date="2014-09" db="EMBL/GenBank/DDBJ databases">
        <authorList>
            <person name="GOMEZ-VALERO Laura"/>
        </authorList>
    </citation>
    <scope>NUCLEOTIDE SEQUENCE</scope>
    <source>
        <strain evidence="11">ATCC33218</strain>
    </source>
</reference>
<evidence type="ECO:0000256" key="7">
    <source>
        <dbReference type="ARBA" id="ARBA00022989"/>
    </source>
</evidence>
<evidence type="ECO:0000313" key="11">
    <source>
        <dbReference type="EMBL" id="CEG62349.1"/>
    </source>
</evidence>
<dbReference type="GO" id="GO:0005886">
    <property type="term" value="C:plasma membrane"/>
    <property type="evidence" value="ECO:0007669"/>
    <property type="project" value="UniProtKB-SubCell"/>
</dbReference>
<feature type="transmembrane region" description="Helical" evidence="10">
    <location>
        <begin position="184"/>
        <end position="203"/>
    </location>
</feature>
<evidence type="ECO:0000313" key="14">
    <source>
        <dbReference type="Proteomes" id="UP000182998"/>
    </source>
</evidence>
<dbReference type="InterPro" id="IPR004299">
    <property type="entry name" value="MBOAT_fam"/>
</dbReference>
<keyword evidence="9" id="KW-0808">Transferase</keyword>
<evidence type="ECO:0000256" key="3">
    <source>
        <dbReference type="ARBA" id="ARBA00010323"/>
    </source>
</evidence>
<evidence type="ECO:0000256" key="8">
    <source>
        <dbReference type="ARBA" id="ARBA00023136"/>
    </source>
</evidence>
<evidence type="ECO:0000256" key="4">
    <source>
        <dbReference type="ARBA" id="ARBA00022475"/>
    </source>
</evidence>
<dbReference type="HOGENOM" id="CLU_025255_1_3_6"/>
<evidence type="ECO:0000313" key="12">
    <source>
        <dbReference type="EMBL" id="SCY02740.1"/>
    </source>
</evidence>
<feature type="transmembrane region" description="Helical" evidence="10">
    <location>
        <begin position="123"/>
        <end position="140"/>
    </location>
</feature>
<evidence type="ECO:0000313" key="13">
    <source>
        <dbReference type="Proteomes" id="UP000032414"/>
    </source>
</evidence>
<gene>
    <name evidence="11" type="ORF">LMI_3126</name>
    <name evidence="12" type="ORF">SAMN02982997_00647</name>
</gene>
<dbReference type="EC" id="2.3.1.-" evidence="9"/>
<keyword evidence="7 10" id="KW-1133">Transmembrane helix</keyword>
<dbReference type="KEGG" id="tmc:LMI_3126"/>
<dbReference type="PATRIC" id="fig|451.8.peg.924"/>
<dbReference type="InterPro" id="IPR024194">
    <property type="entry name" value="Ac/AlaTfrase_AlgI/DltB"/>
</dbReference>
<evidence type="ECO:0000256" key="1">
    <source>
        <dbReference type="ARBA" id="ARBA00004651"/>
    </source>
</evidence>
<dbReference type="Proteomes" id="UP000182998">
    <property type="component" value="Unassembled WGS sequence"/>
</dbReference>
<name>A0A098GIP0_LEGMI</name>
<dbReference type="PANTHER" id="PTHR13285:SF18">
    <property type="entry name" value="PROTEIN-CYSTEINE N-PALMITOYLTRANSFERASE RASP"/>
    <property type="match status" value="1"/>
</dbReference>
<evidence type="ECO:0000256" key="9">
    <source>
        <dbReference type="PIRNR" id="PIRNR016636"/>
    </source>
</evidence>
<dbReference type="AlphaFoldDB" id="A0A098GIP0"/>
<dbReference type="OrthoDB" id="139172at2"/>
<reference evidence="12 14" key="3">
    <citation type="submission" date="2016-10" db="EMBL/GenBank/DDBJ databases">
        <authorList>
            <person name="Varghese N."/>
            <person name="Submissions S."/>
        </authorList>
    </citation>
    <scope>NUCLEOTIDE SEQUENCE [LARGE SCALE GENOMIC DNA]</scope>
    <source>
        <strain evidence="12 14">ATCC 33218</strain>
    </source>
</reference>
<comment type="subcellular location">
    <subcellularLocation>
        <location evidence="9">Cell inner membrane</location>
    </subcellularLocation>
    <subcellularLocation>
        <location evidence="1">Cell membrane</location>
        <topology evidence="1">Multi-pass membrane protein</topology>
    </subcellularLocation>
</comment>
<keyword evidence="5 9" id="KW-0812">Transmembrane</keyword>
<dbReference type="InterPro" id="IPR028362">
    <property type="entry name" value="AlgI"/>
</dbReference>
<keyword evidence="6 9" id="KW-0016">Alginate biosynthesis</keyword>